<dbReference type="AlphaFoldDB" id="A0A1Q2KYN8"/>
<dbReference type="Proteomes" id="UP000188184">
    <property type="component" value="Chromosome"/>
</dbReference>
<dbReference type="PANTHER" id="PTHR30588:SF0">
    <property type="entry name" value="BRANCHED-CHAIN AMINO ACID PERMEASE BRNQ"/>
    <property type="match status" value="1"/>
</dbReference>
<feature type="transmembrane region" description="Helical" evidence="9">
    <location>
        <begin position="7"/>
        <end position="29"/>
    </location>
</feature>
<reference evidence="10 11" key="1">
    <citation type="submission" date="2017-02" db="EMBL/GenBank/DDBJ databases">
        <title>The complete genomic sequence of a novel cold adapted crude oil-degrading bacterium Planococcus qaidamina Y42.</title>
        <authorList>
            <person name="Yang R."/>
        </authorList>
    </citation>
    <scope>NUCLEOTIDE SEQUENCE [LARGE SCALE GENOMIC DNA]</scope>
    <source>
        <strain evidence="10 11">Y42</strain>
    </source>
</reference>
<evidence type="ECO:0000256" key="6">
    <source>
        <dbReference type="ARBA" id="ARBA00022970"/>
    </source>
</evidence>
<dbReference type="GO" id="GO:0015190">
    <property type="term" value="F:L-leucine transmembrane transporter activity"/>
    <property type="evidence" value="ECO:0007669"/>
    <property type="project" value="TreeGrafter"/>
</dbReference>
<feature type="transmembrane region" description="Helical" evidence="9">
    <location>
        <begin position="380"/>
        <end position="401"/>
    </location>
</feature>
<dbReference type="InterPro" id="IPR004685">
    <property type="entry name" value="Brnchd-chn_aa_trnsp_Livcs"/>
</dbReference>
<keyword evidence="6 9" id="KW-0029">Amino-acid transport</keyword>
<feature type="transmembrane region" description="Helical" evidence="9">
    <location>
        <begin position="416"/>
        <end position="435"/>
    </location>
</feature>
<organism evidence="10 11">
    <name type="scientific">Planococcus lenghuensis</name>
    <dbReference type="NCBI Taxonomy" id="2213202"/>
    <lineage>
        <taxon>Bacteria</taxon>
        <taxon>Bacillati</taxon>
        <taxon>Bacillota</taxon>
        <taxon>Bacilli</taxon>
        <taxon>Bacillales</taxon>
        <taxon>Caryophanaceae</taxon>
        <taxon>Planococcus</taxon>
    </lineage>
</organism>
<evidence type="ECO:0000256" key="5">
    <source>
        <dbReference type="ARBA" id="ARBA00022692"/>
    </source>
</evidence>
<dbReference type="GO" id="GO:0005304">
    <property type="term" value="F:L-valine transmembrane transporter activity"/>
    <property type="evidence" value="ECO:0007669"/>
    <property type="project" value="TreeGrafter"/>
</dbReference>
<dbReference type="Pfam" id="PF05525">
    <property type="entry name" value="Branch_AA_trans"/>
    <property type="match status" value="1"/>
</dbReference>
<keyword evidence="4" id="KW-1003">Cell membrane</keyword>
<evidence type="ECO:0000256" key="8">
    <source>
        <dbReference type="ARBA" id="ARBA00023136"/>
    </source>
</evidence>
<dbReference type="GO" id="GO:0015818">
    <property type="term" value="P:isoleucine transport"/>
    <property type="evidence" value="ECO:0007669"/>
    <property type="project" value="TreeGrafter"/>
</dbReference>
<dbReference type="KEGG" id="pmar:B0X71_09675"/>
<feature type="transmembrane region" description="Helical" evidence="9">
    <location>
        <begin position="119"/>
        <end position="141"/>
    </location>
</feature>
<dbReference type="EMBL" id="CP019640">
    <property type="protein sequence ID" value="AQQ53320.1"/>
    <property type="molecule type" value="Genomic_DNA"/>
</dbReference>
<feature type="transmembrane region" description="Helical" evidence="9">
    <location>
        <begin position="283"/>
        <end position="309"/>
    </location>
</feature>
<name>A0A1Q2KYN8_9BACL</name>
<dbReference type="RefSeq" id="WP_077589209.1">
    <property type="nucleotide sequence ID" value="NZ_CP019640.1"/>
</dbReference>
<feature type="transmembrane region" description="Helical" evidence="9">
    <location>
        <begin position="237"/>
        <end position="263"/>
    </location>
</feature>
<feature type="transmembrane region" description="Helical" evidence="9">
    <location>
        <begin position="343"/>
        <end position="368"/>
    </location>
</feature>
<evidence type="ECO:0000256" key="7">
    <source>
        <dbReference type="ARBA" id="ARBA00022989"/>
    </source>
</evidence>
<keyword evidence="8 9" id="KW-0472">Membrane</keyword>
<evidence type="ECO:0000256" key="4">
    <source>
        <dbReference type="ARBA" id="ARBA00022475"/>
    </source>
</evidence>
<dbReference type="OrthoDB" id="9783920at2"/>
<keyword evidence="7 9" id="KW-1133">Transmembrane helix</keyword>
<keyword evidence="5 9" id="KW-0812">Transmembrane</keyword>
<accession>A0A1Q2KYN8</accession>
<keyword evidence="11" id="KW-1185">Reference proteome</keyword>
<dbReference type="GO" id="GO:0015188">
    <property type="term" value="F:L-isoleucine transmembrane transporter activity"/>
    <property type="evidence" value="ECO:0007669"/>
    <property type="project" value="TreeGrafter"/>
</dbReference>
<evidence type="ECO:0000256" key="3">
    <source>
        <dbReference type="ARBA" id="ARBA00022448"/>
    </source>
</evidence>
<evidence type="ECO:0000256" key="2">
    <source>
        <dbReference type="ARBA" id="ARBA00008540"/>
    </source>
</evidence>
<comment type="similarity">
    <text evidence="2 9">Belongs to the branched chain amino acid transporter family.</text>
</comment>
<evidence type="ECO:0000313" key="11">
    <source>
        <dbReference type="Proteomes" id="UP000188184"/>
    </source>
</evidence>
<sequence>MPRKLSFSFILTLGFMLFALFFGAGNLIFPAMLGQSAGTNVWAANAGFIVTGVGLPLLGIIALGMSGKSDLQSLANRVHPVFALVFTVVLYLAIGPLFAIPRTGTVAFEIGMKPFIPEAYTVLGLFVFSVVFFGITVFFSLKSSKIVDIIGKFLTPLLLLLVSLLISIAIIRPIGIIQAPADHYMTNAFFKGFQEGYLTMDALASFVFGIIVINAVKEKGVSGKKEVLLAVMKAGGIAAALLGIIYTSLAFIGASSVGGFGLLDNGGAVLSNASNHYFGAYGRMLLSLIVTGACLTTSIGLITACSSYFAQLMPGVSYTKFVLLFSAFSAGLANFGLNELIAISVPVLVTIYPLAILLIVLTFVHPVFNGKKEVYQGSMALSFVVAVFDGLGAAGITVPAVDELFTSILPLYEVGLGWMVPAIVGGIGGSLFSLIRTKGIRPSYDSVG</sequence>
<evidence type="ECO:0000256" key="9">
    <source>
        <dbReference type="RuleBase" id="RU362122"/>
    </source>
</evidence>
<gene>
    <name evidence="10" type="ORF">B0X71_09675</name>
</gene>
<feature type="transmembrane region" description="Helical" evidence="9">
    <location>
        <begin position="41"/>
        <end position="66"/>
    </location>
</feature>
<evidence type="ECO:0000313" key="10">
    <source>
        <dbReference type="EMBL" id="AQQ53320.1"/>
    </source>
</evidence>
<protein>
    <recommendedName>
        <fullName evidence="9">Branched-chain amino acid transport system carrier protein</fullName>
    </recommendedName>
</protein>
<proteinExistence type="inferred from homology"/>
<evidence type="ECO:0000256" key="1">
    <source>
        <dbReference type="ARBA" id="ARBA00004651"/>
    </source>
</evidence>
<comment type="subcellular location">
    <subcellularLocation>
        <location evidence="1 9">Cell membrane</location>
        <topology evidence="1 9">Multi-pass membrane protein</topology>
    </subcellularLocation>
</comment>
<dbReference type="NCBIfam" id="TIGR00796">
    <property type="entry name" value="livcs"/>
    <property type="match status" value="1"/>
</dbReference>
<feature type="transmembrane region" description="Helical" evidence="9">
    <location>
        <begin position="321"/>
        <end position="337"/>
    </location>
</feature>
<feature type="transmembrane region" description="Helical" evidence="9">
    <location>
        <begin position="197"/>
        <end position="216"/>
    </location>
</feature>
<dbReference type="GO" id="GO:0015820">
    <property type="term" value="P:L-leucine transport"/>
    <property type="evidence" value="ECO:0007669"/>
    <property type="project" value="TreeGrafter"/>
</dbReference>
<feature type="transmembrane region" description="Helical" evidence="9">
    <location>
        <begin position="78"/>
        <end position="99"/>
    </location>
</feature>
<dbReference type="PANTHER" id="PTHR30588">
    <property type="entry name" value="BRANCHED-CHAIN AMINO ACID TRANSPORT SYSTEM 2 CARRIER PROTEIN"/>
    <property type="match status" value="1"/>
</dbReference>
<keyword evidence="3 9" id="KW-0813">Transport</keyword>
<comment type="function">
    <text evidence="9">Component of the transport system for branched-chain amino acids.</text>
</comment>
<feature type="transmembrane region" description="Helical" evidence="9">
    <location>
        <begin position="153"/>
        <end position="177"/>
    </location>
</feature>
<dbReference type="GO" id="GO:0005886">
    <property type="term" value="C:plasma membrane"/>
    <property type="evidence" value="ECO:0007669"/>
    <property type="project" value="UniProtKB-SubCell"/>
</dbReference>